<feature type="region of interest" description="Disordered" evidence="1">
    <location>
        <begin position="1"/>
        <end position="44"/>
    </location>
</feature>
<dbReference type="PANTHER" id="PTHR12277">
    <property type="entry name" value="ALPHA/BETA HYDROLASE DOMAIN-CONTAINING PROTEIN"/>
    <property type="match status" value="1"/>
</dbReference>
<evidence type="ECO:0000313" key="4">
    <source>
        <dbReference type="Proteomes" id="UP001158576"/>
    </source>
</evidence>
<evidence type="ECO:0000313" key="3">
    <source>
        <dbReference type="EMBL" id="CAG5112949.1"/>
    </source>
</evidence>
<dbReference type="Proteomes" id="UP001158576">
    <property type="component" value="Chromosome 2"/>
</dbReference>
<keyword evidence="4" id="KW-1185">Reference proteome</keyword>
<feature type="domain" description="Phosphatidylserine Lipase ABHD16 N-terminal" evidence="2">
    <location>
        <begin position="267"/>
        <end position="393"/>
    </location>
</feature>
<organism evidence="3 4">
    <name type="scientific">Oikopleura dioica</name>
    <name type="common">Tunicate</name>
    <dbReference type="NCBI Taxonomy" id="34765"/>
    <lineage>
        <taxon>Eukaryota</taxon>
        <taxon>Metazoa</taxon>
        <taxon>Chordata</taxon>
        <taxon>Tunicata</taxon>
        <taxon>Appendicularia</taxon>
        <taxon>Copelata</taxon>
        <taxon>Oikopleuridae</taxon>
        <taxon>Oikopleura</taxon>
    </lineage>
</organism>
<dbReference type="Pfam" id="PF22990">
    <property type="entry name" value="ABHD16_N"/>
    <property type="match status" value="1"/>
</dbReference>
<protein>
    <submittedName>
        <fullName evidence="3">Oidioi.mRNA.OKI2018_I69.chr2.g7108.t1.cds</fullName>
    </submittedName>
</protein>
<evidence type="ECO:0000259" key="2">
    <source>
        <dbReference type="Pfam" id="PF22990"/>
    </source>
</evidence>
<sequence>MSSVQSSPHAAGVVGGGAASDAGGGGGSATTTPYTTQSPPKRFSPYPMTSAHQIRAGVPPGMMAVANNGQVIMANQVQIANPAALQARLASPYGMVALGGMGGMGMVAAPQPMMTAMPMLATQNGMGMAMINSGMPQMMQYVQPPAPPSSSSVQQAYMSPAVSYAAQQGGDTTSSSQTVNNITNPPPPPAGAPPKDSLSDRASRTSSPCVTKQESKPSTDPYDYSEGLQNSNKEQRIEIQKLLKENQKLRDKVKKLSREHHQATKSYTYFTGPTIFRHFTESKWVIYEPNFVEALTGSALGWAESLMSTYLLFIPWYLAYQPFSHGFNKGVIERYISIGTTHAKYAGFCAATWVICATLRGLGRTQNKIYSQYLDALEKSSSFTKKQKYELKQKWDITFSHWLVDFEAKENKNIELDLPSAGALTPIAGIIGHTFARWMIYPGATPLLNSLLRPMIEQERKKLIEAGAQRAKILTSNKHEIDTLFFDRRLSSREGETLFITSEGNAGFMEVGSFATVSKSSFSVLGYNHPGFGGSTGVPYPKNDAAAVTAVIDYAKHELGFTESQIVVYAWSIGGFDATVAGSAYKELKGLYLDATFDDVLPLADNVMPKALAPITEKTIRSIWNLNNSHYLSKFPGPVTILRRNHDEIMQKSPRIVDDNRANQLLFDFLDNRYPNLMTNRARSKLKEYLAIGRRDEAITWMQSQVDIPMARSIVESWQNSRDASTTTLGDDMDEELKLTLILYLVNKHFVTMDGPHGQPVPIQLLDIPWKMR</sequence>
<dbReference type="InterPro" id="IPR054518">
    <property type="entry name" value="ABHD16_N"/>
</dbReference>
<dbReference type="PANTHER" id="PTHR12277:SF72">
    <property type="entry name" value="BAT5L PROTEIN"/>
    <property type="match status" value="1"/>
</dbReference>
<feature type="compositionally biased region" description="Gly residues" evidence="1">
    <location>
        <begin position="13"/>
        <end position="28"/>
    </location>
</feature>
<accession>A0ABN7T5S1</accession>
<dbReference type="Gene3D" id="3.40.50.1820">
    <property type="entry name" value="alpha/beta hydrolase"/>
    <property type="match status" value="1"/>
</dbReference>
<reference evidence="3 4" key="1">
    <citation type="submission" date="2021-04" db="EMBL/GenBank/DDBJ databases">
        <authorList>
            <person name="Bliznina A."/>
        </authorList>
    </citation>
    <scope>NUCLEOTIDE SEQUENCE [LARGE SCALE GENOMIC DNA]</scope>
</reference>
<dbReference type="InterPro" id="IPR029058">
    <property type="entry name" value="AB_hydrolase_fold"/>
</dbReference>
<evidence type="ECO:0000256" key="1">
    <source>
        <dbReference type="SAM" id="MobiDB-lite"/>
    </source>
</evidence>
<gene>
    <name evidence="3" type="ORF">OKIOD_LOCUS15873</name>
</gene>
<proteinExistence type="predicted"/>
<name>A0ABN7T5S1_OIKDI</name>
<dbReference type="EMBL" id="OU015567">
    <property type="protein sequence ID" value="CAG5112949.1"/>
    <property type="molecule type" value="Genomic_DNA"/>
</dbReference>
<feature type="region of interest" description="Disordered" evidence="1">
    <location>
        <begin position="162"/>
        <end position="231"/>
    </location>
</feature>
<feature type="compositionally biased region" description="Polar residues" evidence="1">
    <location>
        <begin position="165"/>
        <end position="183"/>
    </location>
</feature>
<feature type="compositionally biased region" description="Polar residues" evidence="1">
    <location>
        <begin position="204"/>
        <end position="218"/>
    </location>
</feature>
<dbReference type="SUPFAM" id="SSF53474">
    <property type="entry name" value="alpha/beta-Hydrolases"/>
    <property type="match status" value="1"/>
</dbReference>
<feature type="compositionally biased region" description="Polar residues" evidence="1">
    <location>
        <begin position="30"/>
        <end position="39"/>
    </location>
</feature>